<organism evidence="1 2">
    <name type="scientific">Pseudomonas amygdali pv. lachrymans str. M301315</name>
    <dbReference type="NCBI Taxonomy" id="629260"/>
    <lineage>
        <taxon>Bacteria</taxon>
        <taxon>Pseudomonadati</taxon>
        <taxon>Pseudomonadota</taxon>
        <taxon>Gammaproteobacteria</taxon>
        <taxon>Pseudomonadales</taxon>
        <taxon>Pseudomonadaceae</taxon>
        <taxon>Pseudomonas</taxon>
        <taxon>Pseudomonas amygdali</taxon>
    </lineage>
</organism>
<keyword evidence="1" id="KW-0614">Plasmid</keyword>
<dbReference type="GeneID" id="39474431"/>
<geneLocation type="plasmid" evidence="2">
    <name>pmppla107</name>
</geneLocation>
<evidence type="ECO:0000313" key="1">
    <source>
        <dbReference type="EMBL" id="AXH59561.1"/>
    </source>
</evidence>
<dbReference type="RefSeq" id="WP_005742226.1">
    <property type="nucleotide sequence ID" value="NZ_CP031226.1"/>
</dbReference>
<protein>
    <submittedName>
        <fullName evidence="1">Uncharacterized protein</fullName>
    </submittedName>
</protein>
<evidence type="ECO:0000313" key="2">
    <source>
        <dbReference type="Proteomes" id="UP000006426"/>
    </source>
</evidence>
<dbReference type="Proteomes" id="UP000006426">
    <property type="component" value="Plasmid pmppla107"/>
</dbReference>
<reference evidence="1 2" key="1">
    <citation type="journal article" date="2011" name="PLoS Pathog.">
        <title>Dynamic evolution of pathogenicity revealed by sequencing and comparative genomics of 19 Pseudomonas syringae isolates.</title>
        <authorList>
            <person name="Baltrus D.A."/>
            <person name="Nishimura M.T."/>
            <person name="Romanchuk A."/>
            <person name="Chang J.H."/>
            <person name="Mukhtar M.S."/>
            <person name="Cherkis K."/>
            <person name="Roach J."/>
            <person name="Grant S.R."/>
            <person name="Jones C.D."/>
            <person name="Dangl J.L."/>
        </authorList>
    </citation>
    <scope>NUCLEOTIDE SEQUENCE [LARGE SCALE GENOMIC DNA]</scope>
    <source>
        <strain evidence="1 2">M301315</strain>
    </source>
</reference>
<accession>A0AAD0PVF4</accession>
<gene>
    <name evidence="1" type="ORF">PLA107_030515</name>
</gene>
<sequence>MTEFSVVIIEPRNDRERQIQEAYRDVRGPLPPFNELKHANIYWLAYVDGDKRIWPSAPFQWEPVSKQWCQVGDVATGKPVDLTGYIVVGPCIRPETGKVHFTSSSIIVEHPQG</sequence>
<dbReference type="AlphaFoldDB" id="A0AAD0PVF4"/>
<name>A0AAD0PVF4_PSEAV</name>
<dbReference type="EMBL" id="CP031226">
    <property type="protein sequence ID" value="AXH59561.1"/>
    <property type="molecule type" value="Genomic_DNA"/>
</dbReference>
<proteinExistence type="predicted"/>